<evidence type="ECO:0008006" key="4">
    <source>
        <dbReference type="Google" id="ProtNLM"/>
    </source>
</evidence>
<keyword evidence="1" id="KW-0732">Signal</keyword>
<dbReference type="RefSeq" id="WP_086031416.1">
    <property type="nucleotide sequence ID" value="NZ_LAPZ01000014.1"/>
</dbReference>
<keyword evidence="3" id="KW-1185">Reference proteome</keyword>
<comment type="caution">
    <text evidence="2">The sequence shown here is derived from an EMBL/GenBank/DDBJ whole genome shotgun (WGS) entry which is preliminary data.</text>
</comment>
<reference evidence="2 3" key="1">
    <citation type="submission" date="2015-03" db="EMBL/GenBank/DDBJ databases">
        <title>Genome sequence of Tenacibaculum sp. S2-2, isolated from intestinal microbiota of sea cucumber, Apostichopus japonicas.</title>
        <authorList>
            <person name="Shao Z."/>
            <person name="Wang L."/>
            <person name="Li X."/>
        </authorList>
    </citation>
    <scope>NUCLEOTIDE SEQUENCE [LARGE SCALE GENOMIC DNA]</scope>
    <source>
        <strain evidence="2 3">S2-2</strain>
    </source>
</reference>
<accession>A0A1Y2P9S9</accession>
<sequence length="160" mass="16882">MKKSILLLLLFVGSLALSAQDNSKKIELNKVFGGYTFKQDGKHLSFSQVADLMKNNQEAYKIIQSAKSNKTWATVLGVAGGALIGWPIGTAIGGGDAKWELAAIGAGLVGIAIPISNGFNKKSKRAVELYNNGLQTSASSFNPSIQLKLKGNGLGLALQF</sequence>
<dbReference type="OrthoDB" id="1122180at2"/>
<evidence type="ECO:0000256" key="1">
    <source>
        <dbReference type="SAM" id="SignalP"/>
    </source>
</evidence>
<dbReference type="Proteomes" id="UP000194221">
    <property type="component" value="Unassembled WGS sequence"/>
</dbReference>
<protein>
    <recommendedName>
        <fullName evidence="4">Glycine zipper family protein</fullName>
    </recommendedName>
</protein>
<dbReference type="STRING" id="1635173.WH52_13090"/>
<name>A0A1Y2P9S9_9FLAO</name>
<dbReference type="EMBL" id="LAPZ01000014">
    <property type="protein sequence ID" value="OSY87192.1"/>
    <property type="molecule type" value="Genomic_DNA"/>
</dbReference>
<dbReference type="AlphaFoldDB" id="A0A1Y2P9S9"/>
<dbReference type="InParanoid" id="A0A1Y2P9S9"/>
<proteinExistence type="predicted"/>
<feature type="chain" id="PRO_5012395463" description="Glycine zipper family protein" evidence="1">
    <location>
        <begin position="20"/>
        <end position="160"/>
    </location>
</feature>
<feature type="signal peptide" evidence="1">
    <location>
        <begin position="1"/>
        <end position="19"/>
    </location>
</feature>
<gene>
    <name evidence="2" type="ORF">WH52_13090</name>
</gene>
<evidence type="ECO:0000313" key="2">
    <source>
        <dbReference type="EMBL" id="OSY87192.1"/>
    </source>
</evidence>
<evidence type="ECO:0000313" key="3">
    <source>
        <dbReference type="Proteomes" id="UP000194221"/>
    </source>
</evidence>
<organism evidence="2 3">
    <name type="scientific">Tenacibaculum holothuriorum</name>
    <dbReference type="NCBI Taxonomy" id="1635173"/>
    <lineage>
        <taxon>Bacteria</taxon>
        <taxon>Pseudomonadati</taxon>
        <taxon>Bacteroidota</taxon>
        <taxon>Flavobacteriia</taxon>
        <taxon>Flavobacteriales</taxon>
        <taxon>Flavobacteriaceae</taxon>
        <taxon>Tenacibaculum</taxon>
    </lineage>
</organism>